<gene>
    <name evidence="1" type="ORF">CEXT_682261</name>
</gene>
<dbReference type="Proteomes" id="UP001054945">
    <property type="component" value="Unassembled WGS sequence"/>
</dbReference>
<keyword evidence="2" id="KW-1185">Reference proteome</keyword>
<sequence>MVAVKDVPIFCILSTCLVTMESLSSSERFMEFFSTSSARREGRIFNAPTLFLDERDWGLFIHLFRAVEHQTRRAHTTVFLFFAVMPEVRKKLNIKCLRRQPLCSWNGWIERSITPK</sequence>
<name>A0AAV4YA90_CAEEX</name>
<accession>A0AAV4YA90</accession>
<comment type="caution">
    <text evidence="1">The sequence shown here is derived from an EMBL/GenBank/DDBJ whole genome shotgun (WGS) entry which is preliminary data.</text>
</comment>
<reference evidence="1 2" key="1">
    <citation type="submission" date="2021-06" db="EMBL/GenBank/DDBJ databases">
        <title>Caerostris extrusa draft genome.</title>
        <authorList>
            <person name="Kono N."/>
            <person name="Arakawa K."/>
        </authorList>
    </citation>
    <scope>NUCLEOTIDE SEQUENCE [LARGE SCALE GENOMIC DNA]</scope>
</reference>
<proteinExistence type="predicted"/>
<evidence type="ECO:0008006" key="3">
    <source>
        <dbReference type="Google" id="ProtNLM"/>
    </source>
</evidence>
<protein>
    <recommendedName>
        <fullName evidence="3">Secreted protein</fullName>
    </recommendedName>
</protein>
<dbReference type="EMBL" id="BPLR01019041">
    <property type="protein sequence ID" value="GIZ04152.1"/>
    <property type="molecule type" value="Genomic_DNA"/>
</dbReference>
<dbReference type="AlphaFoldDB" id="A0AAV4YA90"/>
<evidence type="ECO:0000313" key="1">
    <source>
        <dbReference type="EMBL" id="GIZ04152.1"/>
    </source>
</evidence>
<evidence type="ECO:0000313" key="2">
    <source>
        <dbReference type="Proteomes" id="UP001054945"/>
    </source>
</evidence>
<organism evidence="1 2">
    <name type="scientific">Caerostris extrusa</name>
    <name type="common">Bark spider</name>
    <name type="synonym">Caerostris bankana</name>
    <dbReference type="NCBI Taxonomy" id="172846"/>
    <lineage>
        <taxon>Eukaryota</taxon>
        <taxon>Metazoa</taxon>
        <taxon>Ecdysozoa</taxon>
        <taxon>Arthropoda</taxon>
        <taxon>Chelicerata</taxon>
        <taxon>Arachnida</taxon>
        <taxon>Araneae</taxon>
        <taxon>Araneomorphae</taxon>
        <taxon>Entelegynae</taxon>
        <taxon>Araneoidea</taxon>
        <taxon>Araneidae</taxon>
        <taxon>Caerostris</taxon>
    </lineage>
</organism>